<reference evidence="1 2" key="1">
    <citation type="submission" date="2019-02" db="EMBL/GenBank/DDBJ databases">
        <title>Deep-cultivation of Planctomycetes and their phenomic and genomic characterization uncovers novel biology.</title>
        <authorList>
            <person name="Wiegand S."/>
            <person name="Jogler M."/>
            <person name="Boedeker C."/>
            <person name="Pinto D."/>
            <person name="Vollmers J."/>
            <person name="Rivas-Marin E."/>
            <person name="Kohn T."/>
            <person name="Peeters S.H."/>
            <person name="Heuer A."/>
            <person name="Rast P."/>
            <person name="Oberbeckmann S."/>
            <person name="Bunk B."/>
            <person name="Jeske O."/>
            <person name="Meyerdierks A."/>
            <person name="Storesund J.E."/>
            <person name="Kallscheuer N."/>
            <person name="Luecker S."/>
            <person name="Lage O.M."/>
            <person name="Pohl T."/>
            <person name="Merkel B.J."/>
            <person name="Hornburger P."/>
            <person name="Mueller R.-W."/>
            <person name="Bruemmer F."/>
            <person name="Labrenz M."/>
            <person name="Spormann A.M."/>
            <person name="Op den Camp H."/>
            <person name="Overmann J."/>
            <person name="Amann R."/>
            <person name="Jetten M.S.M."/>
            <person name="Mascher T."/>
            <person name="Medema M.H."/>
            <person name="Devos D.P."/>
            <person name="Kaster A.-K."/>
            <person name="Ovreas L."/>
            <person name="Rohde M."/>
            <person name="Galperin M.Y."/>
            <person name="Jogler C."/>
        </authorList>
    </citation>
    <scope>NUCLEOTIDE SEQUENCE [LARGE SCALE GENOMIC DNA]</scope>
    <source>
        <strain evidence="1 2">HG15A2</strain>
    </source>
</reference>
<dbReference type="RefSeq" id="WP_145059637.1">
    <property type="nucleotide sequence ID" value="NZ_CP036263.1"/>
</dbReference>
<name>A0A517MUA6_9BACT</name>
<dbReference type="KEGG" id="amob:HG15A2_17460"/>
<evidence type="ECO:0000313" key="1">
    <source>
        <dbReference type="EMBL" id="QDS98466.1"/>
    </source>
</evidence>
<protein>
    <submittedName>
        <fullName evidence="1">Uncharacterized protein</fullName>
    </submittedName>
</protein>
<dbReference type="Proteomes" id="UP000319852">
    <property type="component" value="Chromosome"/>
</dbReference>
<accession>A0A517MUA6</accession>
<evidence type="ECO:0000313" key="2">
    <source>
        <dbReference type="Proteomes" id="UP000319852"/>
    </source>
</evidence>
<dbReference type="EMBL" id="CP036263">
    <property type="protein sequence ID" value="QDS98466.1"/>
    <property type="molecule type" value="Genomic_DNA"/>
</dbReference>
<sequence length="70" mass="8354">MPSRRGYASFRSVHLRQQKRQHAKLRRRICAPYESDRNFDASDAWFFVVQQSEKLELPVIDSLESYEADH</sequence>
<gene>
    <name evidence="1" type="ORF">HG15A2_17460</name>
</gene>
<dbReference type="AlphaFoldDB" id="A0A517MUA6"/>
<proteinExistence type="predicted"/>
<keyword evidence="2" id="KW-1185">Reference proteome</keyword>
<organism evidence="1 2">
    <name type="scientific">Adhaeretor mobilis</name>
    <dbReference type="NCBI Taxonomy" id="1930276"/>
    <lineage>
        <taxon>Bacteria</taxon>
        <taxon>Pseudomonadati</taxon>
        <taxon>Planctomycetota</taxon>
        <taxon>Planctomycetia</taxon>
        <taxon>Pirellulales</taxon>
        <taxon>Lacipirellulaceae</taxon>
        <taxon>Adhaeretor</taxon>
    </lineage>
</organism>